<keyword evidence="1" id="KW-0175">Coiled coil</keyword>
<dbReference type="Proteomes" id="UP000271162">
    <property type="component" value="Unassembled WGS sequence"/>
</dbReference>
<sequence>MDTPLASNPVQGRRGKKHRLDLSSPAANDDLIRAIDLIINDQSLPSHLKAAMGCMLEIREQLNTVVAKNKELADENTAVHARNKELESEVLSLKSQISTLKQALSSQSSPLSKSLAVPNSHTLEDIERRRCHHRS</sequence>
<reference evidence="3 4" key="2">
    <citation type="submission" date="2018-11" db="EMBL/GenBank/DDBJ databases">
        <authorList>
            <consortium name="Pathogen Informatics"/>
        </authorList>
    </citation>
    <scope>NUCLEOTIDE SEQUENCE [LARGE SCALE GENOMIC DNA]</scope>
</reference>
<evidence type="ECO:0000256" key="1">
    <source>
        <dbReference type="SAM" id="Coils"/>
    </source>
</evidence>
<dbReference type="EMBL" id="UYSL01019771">
    <property type="protein sequence ID" value="VDL69604.1"/>
    <property type="molecule type" value="Genomic_DNA"/>
</dbReference>
<keyword evidence="4" id="KW-1185">Reference proteome</keyword>
<reference evidence="5" key="1">
    <citation type="submission" date="2017-02" db="UniProtKB">
        <authorList>
            <consortium name="WormBaseParasite"/>
        </authorList>
    </citation>
    <scope>IDENTIFICATION</scope>
</reference>
<evidence type="ECO:0000313" key="3">
    <source>
        <dbReference type="EMBL" id="VDL69604.1"/>
    </source>
</evidence>
<evidence type="ECO:0000256" key="2">
    <source>
        <dbReference type="SAM" id="MobiDB-lite"/>
    </source>
</evidence>
<feature type="compositionally biased region" description="Polar residues" evidence="2">
    <location>
        <begin position="1"/>
        <end position="10"/>
    </location>
</feature>
<evidence type="ECO:0000313" key="4">
    <source>
        <dbReference type="Proteomes" id="UP000271162"/>
    </source>
</evidence>
<accession>A0A0N4XTR0</accession>
<protein>
    <submittedName>
        <fullName evidence="3 5">Uncharacterized protein</fullName>
    </submittedName>
</protein>
<proteinExistence type="predicted"/>
<dbReference type="AlphaFoldDB" id="A0A0N4XTR0"/>
<evidence type="ECO:0000313" key="5">
    <source>
        <dbReference type="WBParaSite" id="NBR_0000601401-mRNA-1"/>
    </source>
</evidence>
<feature type="region of interest" description="Disordered" evidence="2">
    <location>
        <begin position="1"/>
        <end position="22"/>
    </location>
</feature>
<organism evidence="5">
    <name type="scientific">Nippostrongylus brasiliensis</name>
    <name type="common">Rat hookworm</name>
    <dbReference type="NCBI Taxonomy" id="27835"/>
    <lineage>
        <taxon>Eukaryota</taxon>
        <taxon>Metazoa</taxon>
        <taxon>Ecdysozoa</taxon>
        <taxon>Nematoda</taxon>
        <taxon>Chromadorea</taxon>
        <taxon>Rhabditida</taxon>
        <taxon>Rhabditina</taxon>
        <taxon>Rhabditomorpha</taxon>
        <taxon>Strongyloidea</taxon>
        <taxon>Heligmosomidae</taxon>
        <taxon>Nippostrongylus</taxon>
    </lineage>
</organism>
<gene>
    <name evidence="3" type="ORF">NBR_LOCUS6015</name>
</gene>
<name>A0A0N4XTR0_NIPBR</name>
<feature type="coiled-coil region" evidence="1">
    <location>
        <begin position="55"/>
        <end position="103"/>
    </location>
</feature>
<dbReference type="WBParaSite" id="NBR_0000601401-mRNA-1">
    <property type="protein sequence ID" value="NBR_0000601401-mRNA-1"/>
    <property type="gene ID" value="NBR_0000601401"/>
</dbReference>